<feature type="region of interest" description="Disordered" evidence="1">
    <location>
        <begin position="44"/>
        <end position="67"/>
    </location>
</feature>
<evidence type="ECO:0000313" key="2">
    <source>
        <dbReference type="EMBL" id="ACY97510.1"/>
    </source>
</evidence>
<dbReference type="KEGG" id="tcu:Tcur_1941"/>
<feature type="compositionally biased region" description="Basic and acidic residues" evidence="1">
    <location>
        <begin position="11"/>
        <end position="25"/>
    </location>
</feature>
<proteinExistence type="predicted"/>
<dbReference type="HOGENOM" id="CLU_2811043_0_0_11"/>
<name>D1ADQ0_THECD</name>
<gene>
    <name evidence="2" type="ordered locus">Tcur_1941</name>
</gene>
<organism evidence="2 3">
    <name type="scientific">Thermomonospora curvata (strain ATCC 19995 / DSM 43183 / JCM 3096 / KCTC 9072 / NBRC 15933 / NCIMB 10081 / Henssen B9)</name>
    <dbReference type="NCBI Taxonomy" id="471852"/>
    <lineage>
        <taxon>Bacteria</taxon>
        <taxon>Bacillati</taxon>
        <taxon>Actinomycetota</taxon>
        <taxon>Actinomycetes</taxon>
        <taxon>Streptosporangiales</taxon>
        <taxon>Thermomonosporaceae</taxon>
        <taxon>Thermomonospora</taxon>
    </lineage>
</organism>
<dbReference type="AlphaFoldDB" id="D1ADQ0"/>
<feature type="region of interest" description="Disordered" evidence="1">
    <location>
        <begin position="1"/>
        <end position="25"/>
    </location>
</feature>
<keyword evidence="3" id="KW-1185">Reference proteome</keyword>
<reference evidence="2 3" key="1">
    <citation type="journal article" date="2011" name="Stand. Genomic Sci.">
        <title>Complete genome sequence of Thermomonospora curvata type strain (B9).</title>
        <authorList>
            <person name="Chertkov O."/>
            <person name="Sikorski J."/>
            <person name="Nolan M."/>
            <person name="Lapidus A."/>
            <person name="Lucas S."/>
            <person name="Del Rio T.G."/>
            <person name="Tice H."/>
            <person name="Cheng J.F."/>
            <person name="Goodwin L."/>
            <person name="Pitluck S."/>
            <person name="Liolios K."/>
            <person name="Ivanova N."/>
            <person name="Mavromatis K."/>
            <person name="Mikhailova N."/>
            <person name="Ovchinnikova G."/>
            <person name="Pati A."/>
            <person name="Chen A."/>
            <person name="Palaniappan K."/>
            <person name="Djao O.D."/>
            <person name="Land M."/>
            <person name="Hauser L."/>
            <person name="Chang Y.J."/>
            <person name="Jeffries C.D."/>
            <person name="Brettin T."/>
            <person name="Han C."/>
            <person name="Detter J.C."/>
            <person name="Rohde M."/>
            <person name="Goker M."/>
            <person name="Woyke T."/>
            <person name="Bristow J."/>
            <person name="Eisen J.A."/>
            <person name="Markowitz V."/>
            <person name="Hugenholtz P."/>
            <person name="Klenk H.P."/>
            <person name="Kyrpides N.C."/>
        </authorList>
    </citation>
    <scope>NUCLEOTIDE SEQUENCE [LARGE SCALE GENOMIC DNA]</scope>
    <source>
        <strain evidence="3">ATCC 19995 / DSM 43183 / JCM 3096 / KCTC 9072 / NBRC 15933 / NCIMB 10081 / Henssen B9</strain>
    </source>
</reference>
<accession>D1ADQ0</accession>
<evidence type="ECO:0000313" key="3">
    <source>
        <dbReference type="Proteomes" id="UP000001918"/>
    </source>
</evidence>
<dbReference type="Proteomes" id="UP000001918">
    <property type="component" value="Chromosome"/>
</dbReference>
<evidence type="ECO:0000256" key="1">
    <source>
        <dbReference type="SAM" id="MobiDB-lite"/>
    </source>
</evidence>
<sequence length="67" mass="7480">MWTGLPVASFEEGRRLGGRRNDPERFERTKALILEIYDAMGSAEESGGPYKSLLDPPPGQGPRHPER</sequence>
<protein>
    <submittedName>
        <fullName evidence="2">Uncharacterized protein</fullName>
    </submittedName>
</protein>
<dbReference type="EMBL" id="CP001738">
    <property type="protein sequence ID" value="ACY97510.1"/>
    <property type="molecule type" value="Genomic_DNA"/>
</dbReference>